<evidence type="ECO:0000313" key="3">
    <source>
        <dbReference type="Proteomes" id="UP000799118"/>
    </source>
</evidence>
<accession>A0A6A4IFB2</accession>
<dbReference type="AlphaFoldDB" id="A0A6A4IFB2"/>
<keyword evidence="3" id="KW-1185">Reference proteome</keyword>
<dbReference type="OrthoDB" id="550575at2759"/>
<dbReference type="InterPro" id="IPR036047">
    <property type="entry name" value="F-box-like_dom_sf"/>
</dbReference>
<dbReference type="Proteomes" id="UP000799118">
    <property type="component" value="Unassembled WGS sequence"/>
</dbReference>
<dbReference type="PROSITE" id="PS50181">
    <property type="entry name" value="FBOX"/>
    <property type="match status" value="1"/>
</dbReference>
<dbReference type="Gene3D" id="1.20.1280.50">
    <property type="match status" value="1"/>
</dbReference>
<dbReference type="EMBL" id="ML769393">
    <property type="protein sequence ID" value="KAE9407968.1"/>
    <property type="molecule type" value="Genomic_DNA"/>
</dbReference>
<reference evidence="2" key="1">
    <citation type="journal article" date="2019" name="Environ. Microbiol.">
        <title>Fungal ecological strategies reflected in gene transcription - a case study of two litter decomposers.</title>
        <authorList>
            <person name="Barbi F."/>
            <person name="Kohler A."/>
            <person name="Barry K."/>
            <person name="Baskaran P."/>
            <person name="Daum C."/>
            <person name="Fauchery L."/>
            <person name="Ihrmark K."/>
            <person name="Kuo A."/>
            <person name="LaButti K."/>
            <person name="Lipzen A."/>
            <person name="Morin E."/>
            <person name="Grigoriev I.V."/>
            <person name="Henrissat B."/>
            <person name="Lindahl B."/>
            <person name="Martin F."/>
        </authorList>
    </citation>
    <scope>NUCLEOTIDE SEQUENCE</scope>
    <source>
        <strain evidence="2">JB14</strain>
    </source>
</reference>
<dbReference type="SUPFAM" id="SSF81383">
    <property type="entry name" value="F-box domain"/>
    <property type="match status" value="1"/>
</dbReference>
<dbReference type="InterPro" id="IPR011047">
    <property type="entry name" value="Quinoprotein_ADH-like_sf"/>
</dbReference>
<dbReference type="SUPFAM" id="SSF50998">
    <property type="entry name" value="Quinoprotein alcohol dehydrogenase-like"/>
    <property type="match status" value="1"/>
</dbReference>
<name>A0A6A4IFB2_9AGAR</name>
<dbReference type="InterPro" id="IPR001810">
    <property type="entry name" value="F-box_dom"/>
</dbReference>
<evidence type="ECO:0000259" key="1">
    <source>
        <dbReference type="PROSITE" id="PS50181"/>
    </source>
</evidence>
<gene>
    <name evidence="2" type="ORF">BT96DRAFT_986195</name>
</gene>
<organism evidence="2 3">
    <name type="scientific">Gymnopus androsaceus JB14</name>
    <dbReference type="NCBI Taxonomy" id="1447944"/>
    <lineage>
        <taxon>Eukaryota</taxon>
        <taxon>Fungi</taxon>
        <taxon>Dikarya</taxon>
        <taxon>Basidiomycota</taxon>
        <taxon>Agaricomycotina</taxon>
        <taxon>Agaricomycetes</taxon>
        <taxon>Agaricomycetidae</taxon>
        <taxon>Agaricales</taxon>
        <taxon>Marasmiineae</taxon>
        <taxon>Omphalotaceae</taxon>
        <taxon>Gymnopus</taxon>
    </lineage>
</organism>
<protein>
    <recommendedName>
        <fullName evidence="1">F-box domain-containing protein</fullName>
    </recommendedName>
</protein>
<feature type="domain" description="F-box" evidence="1">
    <location>
        <begin position="1"/>
        <end position="47"/>
    </location>
</feature>
<sequence length="543" mass="61348">MLSRLPPELVLLTLSFLDLSRFKTLSLVCKSWKDFIDENESSIYHSLAVYRGYIPSVTLDLTQLSLLYSPKFLHAVTSWKSFCQTHVHVDRAWAGKASSRYISYSSSGFAVHRHKVDEKAGIIITSFRHGGLVVTDLLENEILWSLPDNYVKRYAHLEYGEGYLIFDRIGGKKEVWRLASQFSSETSAPEATPDQIAASQKASEEYSSTYPKGHFKPWAVLKMPRSTRAFRFVYPTLLVGSWDHAFLWDIPSCKLIQTITPIQQPEDPISALAVVLANSTFDAPPPRLSALDELNYVELDSRHVFICGSNALRVFSRESGRCILDIPSTRREFGSRKFSVLYESDKTQGAALVNQHTDLQTHSLRSSAGDARIIDEFVAVHVSSCGRHFVAMLRGSRVVIVRNFEDSPSTLYDRMTLLQLGTSRSRSKYLAIHNDHVAVATNNGLFTFLLSDVLSAKLDPHTGNSDLLISRAPAFGYRVYMSNCSCLQLSDTGLYINWDPAYLEYHQENEEEQTRLDALFHSAVNDRTLRYFRMPTGDSVCHN</sequence>
<evidence type="ECO:0000313" key="2">
    <source>
        <dbReference type="EMBL" id="KAE9407968.1"/>
    </source>
</evidence>
<proteinExistence type="predicted"/>
<dbReference type="SMART" id="SM00256">
    <property type="entry name" value="FBOX"/>
    <property type="match status" value="1"/>
</dbReference>
<dbReference type="Pfam" id="PF00646">
    <property type="entry name" value="F-box"/>
    <property type="match status" value="1"/>
</dbReference>